<dbReference type="InterPro" id="IPR057744">
    <property type="entry name" value="OTAase-like"/>
</dbReference>
<protein>
    <submittedName>
        <fullName evidence="2">Amidohydrolase family protein</fullName>
    </submittedName>
</protein>
<dbReference type="Gene3D" id="3.20.20.140">
    <property type="entry name" value="Metal-dependent hydrolases"/>
    <property type="match status" value="1"/>
</dbReference>
<dbReference type="CDD" id="cd01299">
    <property type="entry name" value="Met_dep_hydrolase_A"/>
    <property type="match status" value="1"/>
</dbReference>
<sequence>MTRTVLRGGRVLDGTGALPADGDVAIEHGRIAEVGPGLDGDTEIDVTGRTILPGFLDCHVHVVFSGVDPFRMQHEPFSYQFYAAARNLAATVDTGVTTVRDAGGADAGMKKALSDGLIEGPRLRTAITVLGQTGGHTDGWSASGETVRLLVPHPGRPDMIVDGPDEMRRRVRELVRAGADVIKICTSGGVLSPSDDPRHGHFSPEEIEVCVAEAAAAGLGVMAHAQGTAGIKNAVRAGVHSIEHGVHLDDEAIELMLARGTWLVPTLIAGRALLRDVDTGATRLPPAVLDKARAVTAEHLASIRRAVDAGVPIALGTDSGVFPHGSNLDELALLGEAGLSPVDALRAGTARAAQLLGLGDELGTVEPGKIADLVVVDGDPLDLTGYGKRITEVFQSGHLVRSR</sequence>
<gene>
    <name evidence="2" type="ORF">VSH64_11130</name>
</gene>
<organism evidence="2 3">
    <name type="scientific">Amycolatopsis rhabdoformis</name>
    <dbReference type="NCBI Taxonomy" id="1448059"/>
    <lineage>
        <taxon>Bacteria</taxon>
        <taxon>Bacillati</taxon>
        <taxon>Actinomycetota</taxon>
        <taxon>Actinomycetes</taxon>
        <taxon>Pseudonocardiales</taxon>
        <taxon>Pseudonocardiaceae</taxon>
        <taxon>Amycolatopsis</taxon>
    </lineage>
</organism>
<dbReference type="Pfam" id="PF01979">
    <property type="entry name" value="Amidohydro_1"/>
    <property type="match status" value="1"/>
</dbReference>
<feature type="domain" description="Amidohydrolase-related" evidence="1">
    <location>
        <begin position="50"/>
        <end position="397"/>
    </location>
</feature>
<dbReference type="PANTHER" id="PTHR43135">
    <property type="entry name" value="ALPHA-D-RIBOSE 1-METHYLPHOSPHONATE 5-TRIPHOSPHATE DIPHOSPHATASE"/>
    <property type="match status" value="1"/>
</dbReference>
<evidence type="ECO:0000313" key="3">
    <source>
        <dbReference type="Proteomes" id="UP001330812"/>
    </source>
</evidence>
<proteinExistence type="predicted"/>
<name>A0ABZ1IDW0_9PSEU</name>
<dbReference type="SUPFAM" id="SSF51338">
    <property type="entry name" value="Composite domain of metallo-dependent hydrolases"/>
    <property type="match status" value="1"/>
</dbReference>
<dbReference type="PANTHER" id="PTHR43135:SF3">
    <property type="entry name" value="ALPHA-D-RIBOSE 1-METHYLPHOSPHONATE 5-TRIPHOSPHATE DIPHOSPHATASE"/>
    <property type="match status" value="1"/>
</dbReference>
<dbReference type="Proteomes" id="UP001330812">
    <property type="component" value="Chromosome"/>
</dbReference>
<dbReference type="Gene3D" id="2.30.40.10">
    <property type="entry name" value="Urease, subunit C, domain 1"/>
    <property type="match status" value="1"/>
</dbReference>
<evidence type="ECO:0000313" key="2">
    <source>
        <dbReference type="EMBL" id="WSE32655.1"/>
    </source>
</evidence>
<evidence type="ECO:0000259" key="1">
    <source>
        <dbReference type="Pfam" id="PF01979"/>
    </source>
</evidence>
<reference evidence="2 3" key="1">
    <citation type="journal article" date="2015" name="Int. J. Syst. Evol. Microbiol.">
        <title>Amycolatopsis rhabdoformis sp. nov., an actinomycete isolated from a tropical forest soil.</title>
        <authorList>
            <person name="Souza W.R."/>
            <person name="Silva R.E."/>
            <person name="Goodfellow M."/>
            <person name="Busarakam K."/>
            <person name="Figueiro F.S."/>
            <person name="Ferreira D."/>
            <person name="Rodrigues-Filho E."/>
            <person name="Moraes L.A.B."/>
            <person name="Zucchi T.D."/>
        </authorList>
    </citation>
    <scope>NUCLEOTIDE SEQUENCE [LARGE SCALE GENOMIC DNA]</scope>
    <source>
        <strain evidence="2 3">NCIMB 14900</strain>
    </source>
</reference>
<dbReference type="InterPro" id="IPR006680">
    <property type="entry name" value="Amidohydro-rel"/>
</dbReference>
<keyword evidence="3" id="KW-1185">Reference proteome</keyword>
<dbReference type="InterPro" id="IPR051781">
    <property type="entry name" value="Metallo-dep_Hydrolase"/>
</dbReference>
<dbReference type="InterPro" id="IPR032466">
    <property type="entry name" value="Metal_Hydrolase"/>
</dbReference>
<dbReference type="EMBL" id="CP142149">
    <property type="protein sequence ID" value="WSE32655.1"/>
    <property type="molecule type" value="Genomic_DNA"/>
</dbReference>
<dbReference type="SUPFAM" id="SSF51556">
    <property type="entry name" value="Metallo-dependent hydrolases"/>
    <property type="match status" value="1"/>
</dbReference>
<dbReference type="InterPro" id="IPR011059">
    <property type="entry name" value="Metal-dep_hydrolase_composite"/>
</dbReference>
<dbReference type="RefSeq" id="WP_326835462.1">
    <property type="nucleotide sequence ID" value="NZ_CP142149.1"/>
</dbReference>
<accession>A0ABZ1IDW0</accession>